<dbReference type="PANTHER" id="PTHR48081">
    <property type="entry name" value="AB HYDROLASE SUPERFAMILY PROTEIN C4A8.06C"/>
    <property type="match status" value="1"/>
</dbReference>
<dbReference type="SUPFAM" id="SSF53474">
    <property type="entry name" value="alpha/beta-Hydrolases"/>
    <property type="match status" value="1"/>
</dbReference>
<sequence>MSGVVYGNMSRAELDAAYNNQAAHRDFAAQTAMWRSRSDALREECNPRSNLRYGERPRAVLDYYPGNAAEGPLLVFVHGGYWQGGSKESVGFLARGPLAVGFSVALIEYTIAPQAKIGDMIEEVGEALRWLRSHARQLGFDERRIVMAGHSAGAHLMCNLMGEVPLLGGVAISGIYDLEPIRYSYLNEQLGLNEQDVRSFSPILMPRTSSATLVVAVGADELDELIRQSRDFSRAWNAPLLELRGRDHFTILEELAGSDGQLCRALRQLAA</sequence>
<dbReference type="OrthoDB" id="9771666at2"/>
<name>A0A3P4B653_9BURK</name>
<dbReference type="InterPro" id="IPR049492">
    <property type="entry name" value="BD-FAE-like_dom"/>
</dbReference>
<dbReference type="PANTHER" id="PTHR48081:SF33">
    <property type="entry name" value="KYNURENINE FORMAMIDASE"/>
    <property type="match status" value="1"/>
</dbReference>
<keyword evidence="4" id="KW-1185">Reference proteome</keyword>
<dbReference type="GO" id="GO:0106435">
    <property type="term" value="F:carboxylesterase activity"/>
    <property type="evidence" value="ECO:0007669"/>
    <property type="project" value="UniProtKB-EC"/>
</dbReference>
<dbReference type="RefSeq" id="WP_124080464.1">
    <property type="nucleotide sequence ID" value="NZ_UWPJ01000024.1"/>
</dbReference>
<organism evidence="3 4">
    <name type="scientific">Pigmentiphaga humi</name>
    <dbReference type="NCBI Taxonomy" id="2478468"/>
    <lineage>
        <taxon>Bacteria</taxon>
        <taxon>Pseudomonadati</taxon>
        <taxon>Pseudomonadota</taxon>
        <taxon>Betaproteobacteria</taxon>
        <taxon>Burkholderiales</taxon>
        <taxon>Alcaligenaceae</taxon>
        <taxon>Pigmentiphaga</taxon>
    </lineage>
</organism>
<dbReference type="EMBL" id="UWPJ01000024">
    <property type="protein sequence ID" value="VCU70996.1"/>
    <property type="molecule type" value="Genomic_DNA"/>
</dbReference>
<evidence type="ECO:0000313" key="4">
    <source>
        <dbReference type="Proteomes" id="UP000277294"/>
    </source>
</evidence>
<dbReference type="Gene3D" id="3.40.50.1820">
    <property type="entry name" value="alpha/beta hydrolase"/>
    <property type="match status" value="1"/>
</dbReference>
<protein>
    <submittedName>
        <fullName evidence="3">Carboxylesterase NlhH</fullName>
        <ecNumber evidence="3">3.1.1.1</ecNumber>
    </submittedName>
</protein>
<evidence type="ECO:0000256" key="1">
    <source>
        <dbReference type="ARBA" id="ARBA00022801"/>
    </source>
</evidence>
<reference evidence="3 4" key="1">
    <citation type="submission" date="2018-10" db="EMBL/GenBank/DDBJ databases">
        <authorList>
            <person name="Criscuolo A."/>
        </authorList>
    </citation>
    <scope>NUCLEOTIDE SEQUENCE [LARGE SCALE GENOMIC DNA]</scope>
    <source>
        <strain evidence="3">DnA1</strain>
    </source>
</reference>
<dbReference type="Proteomes" id="UP000277294">
    <property type="component" value="Unassembled WGS sequence"/>
</dbReference>
<accession>A0A3P4B653</accession>
<gene>
    <name evidence="3" type="primary">nlhH_7</name>
    <name evidence="3" type="ORF">PIGHUM_03076</name>
</gene>
<dbReference type="AlphaFoldDB" id="A0A3P4B653"/>
<proteinExistence type="predicted"/>
<dbReference type="EC" id="3.1.1.1" evidence="3"/>
<dbReference type="Pfam" id="PF20434">
    <property type="entry name" value="BD-FAE"/>
    <property type="match status" value="1"/>
</dbReference>
<keyword evidence="1 3" id="KW-0378">Hydrolase</keyword>
<evidence type="ECO:0000259" key="2">
    <source>
        <dbReference type="Pfam" id="PF20434"/>
    </source>
</evidence>
<dbReference type="InterPro" id="IPR029058">
    <property type="entry name" value="AB_hydrolase_fold"/>
</dbReference>
<dbReference type="InterPro" id="IPR050300">
    <property type="entry name" value="GDXG_lipolytic_enzyme"/>
</dbReference>
<evidence type="ECO:0000313" key="3">
    <source>
        <dbReference type="EMBL" id="VCU70996.1"/>
    </source>
</evidence>
<feature type="domain" description="BD-FAE-like" evidence="2">
    <location>
        <begin position="65"/>
        <end position="157"/>
    </location>
</feature>